<accession>A0ABS3Q4G7</accession>
<evidence type="ECO:0000256" key="4">
    <source>
        <dbReference type="ARBA" id="ARBA00022679"/>
    </source>
</evidence>
<keyword evidence="1 10" id="KW-1003">Cell membrane</keyword>
<evidence type="ECO:0000256" key="7">
    <source>
        <dbReference type="ARBA" id="ARBA00023136"/>
    </source>
</evidence>
<feature type="binding site" evidence="10">
    <location>
        <begin position="15"/>
        <end position="17"/>
    </location>
    <ligand>
        <name>UDP-N-acetyl-alpha-D-glucosamine</name>
        <dbReference type="ChEBI" id="CHEBI:57705"/>
    </ligand>
</feature>
<protein>
    <recommendedName>
        <fullName evidence="10">UDP-N-acetylglucosamine--N-acetylmuramyl-(pentapeptide) pyrophosphoryl-undecaprenol N-acetylglucosamine transferase</fullName>
        <ecNumber evidence="10">2.4.1.227</ecNumber>
    </recommendedName>
    <alternativeName>
        <fullName evidence="10">Undecaprenyl-PP-MurNAc-pentapeptide-UDPGlcNAc GlcNAc transferase</fullName>
    </alternativeName>
</protein>
<evidence type="ECO:0000256" key="6">
    <source>
        <dbReference type="ARBA" id="ARBA00022984"/>
    </source>
</evidence>
<sequence>MNQHAKKVLIMAGGTGGHVFPGIAIAKELAKQTLDGLPVQTHWLGTVGGMEKNWVEQAQIPFSEIKIRGLRGNGLLGWLKAPLNVWRAYRQAKAIMQDVQPDLVLGMGGFVCGPGGLAAKSLKIPLVIHEQNAIPGLTNRLLSKKANLVMQAFPTIENSPQTFPATANCQLFGNPVREGLEQIATLAEDAPCRLLVLGGSRGAQALNLTVPKALAILQNEFDFEVVHQTGEKTLQEAQQAYQQAGVQGQIVPFIDDMQSAYENASMMICRSGALTVSEVMAAARPAIMVPYPHAVDDHQTANAQALVEIGGGEIIQQSDLDAEGLANALRKWCQGNRRAQASQSIRQQAATQAREKITAQLLKMLQN</sequence>
<feature type="domain" description="Glycosyl transferase family 28 C-terminal" evidence="12">
    <location>
        <begin position="194"/>
        <end position="349"/>
    </location>
</feature>
<dbReference type="PANTHER" id="PTHR21015">
    <property type="entry name" value="UDP-N-ACETYLGLUCOSAMINE--N-ACETYLMURAMYL-(PENTAPEPTIDE) PYROPHOSPHORYL-UNDECAPRENOL N-ACETYLGLUCOSAMINE TRANSFERASE 1"/>
    <property type="match status" value="1"/>
</dbReference>
<dbReference type="RefSeq" id="WP_208148856.1">
    <property type="nucleotide sequence ID" value="NZ_JAGETV010000008.1"/>
</dbReference>
<dbReference type="EC" id="2.4.1.227" evidence="10"/>
<dbReference type="InterPro" id="IPR006009">
    <property type="entry name" value="GlcNAc_MurG"/>
</dbReference>
<dbReference type="Gene3D" id="3.40.50.2000">
    <property type="entry name" value="Glycogen Phosphorylase B"/>
    <property type="match status" value="2"/>
</dbReference>
<organism evidence="13 14">
    <name type="scientific">Thiomicrorhabdus marina</name>
    <dbReference type="NCBI Taxonomy" id="2818442"/>
    <lineage>
        <taxon>Bacteria</taxon>
        <taxon>Pseudomonadati</taxon>
        <taxon>Pseudomonadota</taxon>
        <taxon>Gammaproteobacteria</taxon>
        <taxon>Thiotrichales</taxon>
        <taxon>Piscirickettsiaceae</taxon>
        <taxon>Thiomicrorhabdus</taxon>
    </lineage>
</organism>
<evidence type="ECO:0000259" key="11">
    <source>
        <dbReference type="Pfam" id="PF03033"/>
    </source>
</evidence>
<keyword evidence="4 10" id="KW-0808">Transferase</keyword>
<evidence type="ECO:0000256" key="10">
    <source>
        <dbReference type="HAMAP-Rule" id="MF_00033"/>
    </source>
</evidence>
<name>A0ABS3Q4G7_9GAMM</name>
<dbReference type="NCBIfam" id="TIGR01133">
    <property type="entry name" value="murG"/>
    <property type="match status" value="1"/>
</dbReference>
<reference evidence="13 14" key="1">
    <citation type="submission" date="2021-03" db="EMBL/GenBank/DDBJ databases">
        <title>Thiomicrorhabdus sp.nov.,novel sulfur-oxidizing bacteria isolated from coastal sediment.</title>
        <authorList>
            <person name="Liu X."/>
        </authorList>
    </citation>
    <scope>NUCLEOTIDE SEQUENCE [LARGE SCALE GENOMIC DNA]</scope>
    <source>
        <strain evidence="13 14">6S2-11</strain>
    </source>
</reference>
<dbReference type="InterPro" id="IPR004276">
    <property type="entry name" value="GlycoTrans_28_N"/>
</dbReference>
<evidence type="ECO:0000256" key="3">
    <source>
        <dbReference type="ARBA" id="ARBA00022676"/>
    </source>
</evidence>
<dbReference type="Proteomes" id="UP000664835">
    <property type="component" value="Unassembled WGS sequence"/>
</dbReference>
<keyword evidence="6 10" id="KW-0573">Peptidoglycan synthesis</keyword>
<keyword evidence="8 10" id="KW-0131">Cell cycle</keyword>
<feature type="binding site" evidence="10">
    <location>
        <position position="299"/>
    </location>
    <ligand>
        <name>UDP-N-acetyl-alpha-D-glucosamine</name>
        <dbReference type="ChEBI" id="CHEBI:57705"/>
    </ligand>
</feature>
<dbReference type="PANTHER" id="PTHR21015:SF22">
    <property type="entry name" value="GLYCOSYLTRANSFERASE"/>
    <property type="match status" value="1"/>
</dbReference>
<feature type="binding site" evidence="10">
    <location>
        <position position="132"/>
    </location>
    <ligand>
        <name>UDP-N-acetyl-alpha-D-glucosamine</name>
        <dbReference type="ChEBI" id="CHEBI:57705"/>
    </ligand>
</feature>
<feature type="binding site" evidence="10">
    <location>
        <position position="254"/>
    </location>
    <ligand>
        <name>UDP-N-acetyl-alpha-D-glucosamine</name>
        <dbReference type="ChEBI" id="CHEBI:57705"/>
    </ligand>
</feature>
<comment type="caution">
    <text evidence="13">The sequence shown here is derived from an EMBL/GenBank/DDBJ whole genome shotgun (WGS) entry which is preliminary data.</text>
</comment>
<proteinExistence type="inferred from homology"/>
<gene>
    <name evidence="10 13" type="primary">murG</name>
    <name evidence="13" type="ORF">J3998_06490</name>
</gene>
<evidence type="ECO:0000256" key="8">
    <source>
        <dbReference type="ARBA" id="ARBA00023306"/>
    </source>
</evidence>
<dbReference type="CDD" id="cd03785">
    <property type="entry name" value="GT28_MurG"/>
    <property type="match status" value="1"/>
</dbReference>
<dbReference type="EMBL" id="JAGETV010000008">
    <property type="protein sequence ID" value="MBO1927221.1"/>
    <property type="molecule type" value="Genomic_DNA"/>
</dbReference>
<evidence type="ECO:0000256" key="2">
    <source>
        <dbReference type="ARBA" id="ARBA00022618"/>
    </source>
</evidence>
<evidence type="ECO:0000256" key="1">
    <source>
        <dbReference type="ARBA" id="ARBA00022475"/>
    </source>
</evidence>
<feature type="binding site" evidence="10">
    <location>
        <begin position="273"/>
        <end position="278"/>
    </location>
    <ligand>
        <name>UDP-N-acetyl-alpha-D-glucosamine</name>
        <dbReference type="ChEBI" id="CHEBI:57705"/>
    </ligand>
</feature>
<feature type="binding site" evidence="10">
    <location>
        <position position="200"/>
    </location>
    <ligand>
        <name>UDP-N-acetyl-alpha-D-glucosamine</name>
        <dbReference type="ChEBI" id="CHEBI:57705"/>
    </ligand>
</feature>
<feature type="domain" description="Glycosyltransferase family 28 N-terminal" evidence="11">
    <location>
        <begin position="8"/>
        <end position="150"/>
    </location>
</feature>
<evidence type="ECO:0000259" key="12">
    <source>
        <dbReference type="Pfam" id="PF04101"/>
    </source>
</evidence>
<dbReference type="HAMAP" id="MF_00033">
    <property type="entry name" value="MurG"/>
    <property type="match status" value="1"/>
</dbReference>
<dbReference type="SUPFAM" id="SSF53756">
    <property type="entry name" value="UDP-Glycosyltransferase/glycogen phosphorylase"/>
    <property type="match status" value="1"/>
</dbReference>
<keyword evidence="5 10" id="KW-0133">Cell shape</keyword>
<dbReference type="InterPro" id="IPR007235">
    <property type="entry name" value="Glyco_trans_28_C"/>
</dbReference>
<keyword evidence="2 10" id="KW-0132">Cell division</keyword>
<keyword evidence="9 10" id="KW-0961">Cell wall biogenesis/degradation</keyword>
<comment type="subcellular location">
    <subcellularLocation>
        <location evidence="10">Cell membrane</location>
        <topology evidence="10">Peripheral membrane protein</topology>
        <orientation evidence="10">Cytoplasmic side</orientation>
    </subcellularLocation>
</comment>
<evidence type="ECO:0000313" key="14">
    <source>
        <dbReference type="Proteomes" id="UP000664835"/>
    </source>
</evidence>
<keyword evidence="14" id="KW-1185">Reference proteome</keyword>
<dbReference type="Pfam" id="PF04101">
    <property type="entry name" value="Glyco_tran_28_C"/>
    <property type="match status" value="1"/>
</dbReference>
<keyword evidence="7 10" id="KW-0472">Membrane</keyword>
<dbReference type="Pfam" id="PF03033">
    <property type="entry name" value="Glyco_transf_28"/>
    <property type="match status" value="1"/>
</dbReference>
<evidence type="ECO:0000256" key="5">
    <source>
        <dbReference type="ARBA" id="ARBA00022960"/>
    </source>
</evidence>
<evidence type="ECO:0000256" key="9">
    <source>
        <dbReference type="ARBA" id="ARBA00023316"/>
    </source>
</evidence>
<comment type="pathway">
    <text evidence="10">Cell wall biogenesis; peptidoglycan biosynthesis.</text>
</comment>
<comment type="catalytic activity">
    <reaction evidence="10">
        <text>di-trans,octa-cis-undecaprenyl diphospho-N-acetyl-alpha-D-muramoyl-L-alanyl-D-glutamyl-meso-2,6-diaminopimeloyl-D-alanyl-D-alanine + UDP-N-acetyl-alpha-D-glucosamine = di-trans,octa-cis-undecaprenyl diphospho-[N-acetyl-alpha-D-glucosaminyl-(1-&gt;4)]-N-acetyl-alpha-D-muramoyl-L-alanyl-D-glutamyl-meso-2,6-diaminopimeloyl-D-alanyl-D-alanine + UDP + H(+)</text>
        <dbReference type="Rhea" id="RHEA:31227"/>
        <dbReference type="ChEBI" id="CHEBI:15378"/>
        <dbReference type="ChEBI" id="CHEBI:57705"/>
        <dbReference type="ChEBI" id="CHEBI:58223"/>
        <dbReference type="ChEBI" id="CHEBI:61387"/>
        <dbReference type="ChEBI" id="CHEBI:61388"/>
        <dbReference type="EC" id="2.4.1.227"/>
    </reaction>
</comment>
<evidence type="ECO:0000313" key="13">
    <source>
        <dbReference type="EMBL" id="MBO1927221.1"/>
    </source>
</evidence>
<feature type="binding site" evidence="10">
    <location>
        <position position="177"/>
    </location>
    <ligand>
        <name>UDP-N-acetyl-alpha-D-glucosamine</name>
        <dbReference type="ChEBI" id="CHEBI:57705"/>
    </ligand>
</feature>
<comment type="function">
    <text evidence="10">Cell wall formation. Catalyzes the transfer of a GlcNAc subunit on undecaprenyl-pyrophosphoryl-MurNAc-pentapeptide (lipid intermediate I) to form undecaprenyl-pyrophosphoryl-MurNAc-(pentapeptide)GlcNAc (lipid intermediate II).</text>
</comment>
<keyword evidence="3 10" id="KW-0328">Glycosyltransferase</keyword>
<comment type="similarity">
    <text evidence="10">Belongs to the glycosyltransferase 28 family. MurG subfamily.</text>
</comment>
<dbReference type="GO" id="GO:0016757">
    <property type="term" value="F:glycosyltransferase activity"/>
    <property type="evidence" value="ECO:0007669"/>
    <property type="project" value="UniProtKB-KW"/>
</dbReference>